<comment type="caution">
    <text evidence="2">The sequence shown here is derived from an EMBL/GenBank/DDBJ whole genome shotgun (WGS) entry which is preliminary data.</text>
</comment>
<evidence type="ECO:0000313" key="3">
    <source>
        <dbReference type="Proteomes" id="UP000198287"/>
    </source>
</evidence>
<accession>A0A226DF27</accession>
<gene>
    <name evidence="2" type="ORF">Fcan01_21400</name>
</gene>
<dbReference type="EMBL" id="LNIX01000021">
    <property type="protein sequence ID" value="OXA43803.1"/>
    <property type="molecule type" value="Genomic_DNA"/>
</dbReference>
<sequence>MSFPGSTFYSIPRLHVPQQGRPNFLQLGPPPLRQPSVVVVGSPQSATCPSFTTKRPLNFGVKSCYAVSVDKLSPLSTAGATRVKRNTHHVSFSEMEDFELNVKGYREYRKHDLVNKFRKLDNQVLEEKDCWLVEKDGYFWGDDSPETIPDFNPAEEDEWMDDSEFQQHGRKPFLSNTILNEQEEGGQNSPPSEQDWLIAGMEVDSGVTPTEWPTPVSSAWASPTTPEGRNYVSGRRGRTPALTPLSGICADLSLLGFPEFPTPAQIRAAAEECWDD</sequence>
<dbReference type="AlphaFoldDB" id="A0A226DF27"/>
<organism evidence="2 3">
    <name type="scientific">Folsomia candida</name>
    <name type="common">Springtail</name>
    <dbReference type="NCBI Taxonomy" id="158441"/>
    <lineage>
        <taxon>Eukaryota</taxon>
        <taxon>Metazoa</taxon>
        <taxon>Ecdysozoa</taxon>
        <taxon>Arthropoda</taxon>
        <taxon>Hexapoda</taxon>
        <taxon>Collembola</taxon>
        <taxon>Entomobryomorpha</taxon>
        <taxon>Isotomoidea</taxon>
        <taxon>Isotomidae</taxon>
        <taxon>Proisotominae</taxon>
        <taxon>Folsomia</taxon>
    </lineage>
</organism>
<name>A0A226DF27_FOLCA</name>
<protein>
    <submittedName>
        <fullName evidence="2">Uncharacterized protein</fullName>
    </submittedName>
</protein>
<keyword evidence="3" id="KW-1185">Reference proteome</keyword>
<evidence type="ECO:0000256" key="1">
    <source>
        <dbReference type="SAM" id="MobiDB-lite"/>
    </source>
</evidence>
<feature type="region of interest" description="Disordered" evidence="1">
    <location>
        <begin position="208"/>
        <end position="236"/>
    </location>
</feature>
<reference evidence="2 3" key="1">
    <citation type="submission" date="2015-12" db="EMBL/GenBank/DDBJ databases">
        <title>The genome of Folsomia candida.</title>
        <authorList>
            <person name="Faddeeva A."/>
            <person name="Derks M.F."/>
            <person name="Anvar Y."/>
            <person name="Smit S."/>
            <person name="Van Straalen N."/>
            <person name="Roelofs D."/>
        </authorList>
    </citation>
    <scope>NUCLEOTIDE SEQUENCE [LARGE SCALE GENOMIC DNA]</scope>
    <source>
        <strain evidence="2 3">VU population</strain>
        <tissue evidence="2">Whole body</tissue>
    </source>
</reference>
<evidence type="ECO:0000313" key="2">
    <source>
        <dbReference type="EMBL" id="OXA43803.1"/>
    </source>
</evidence>
<proteinExistence type="predicted"/>
<dbReference type="Proteomes" id="UP000198287">
    <property type="component" value="Unassembled WGS sequence"/>
</dbReference>
<feature type="compositionally biased region" description="Polar residues" evidence="1">
    <location>
        <begin position="215"/>
        <end position="227"/>
    </location>
</feature>